<reference evidence="2" key="1">
    <citation type="journal article" date="2020" name="mSystems">
        <title>Genome- and Community-Level Interaction Insights into Carbon Utilization and Element Cycling Functions of Hydrothermarchaeota in Hydrothermal Sediment.</title>
        <authorList>
            <person name="Zhou Z."/>
            <person name="Liu Y."/>
            <person name="Xu W."/>
            <person name="Pan J."/>
            <person name="Luo Z.H."/>
            <person name="Li M."/>
        </authorList>
    </citation>
    <scope>NUCLEOTIDE SEQUENCE [LARGE SCALE GENOMIC DNA]</scope>
    <source>
        <strain evidence="2">SpSt-1217</strain>
    </source>
</reference>
<feature type="non-terminal residue" evidence="2">
    <location>
        <position position="130"/>
    </location>
</feature>
<proteinExistence type="predicted"/>
<evidence type="ECO:0000256" key="1">
    <source>
        <dbReference type="SAM" id="Phobius"/>
    </source>
</evidence>
<feature type="transmembrane region" description="Helical" evidence="1">
    <location>
        <begin position="72"/>
        <end position="94"/>
    </location>
</feature>
<dbReference type="EMBL" id="DSDK01000002">
    <property type="protein sequence ID" value="HDR49998.1"/>
    <property type="molecule type" value="Genomic_DNA"/>
</dbReference>
<accession>A0A831LM22</accession>
<organism evidence="2">
    <name type="scientific">Mariniphaga anaerophila</name>
    <dbReference type="NCBI Taxonomy" id="1484053"/>
    <lineage>
        <taxon>Bacteria</taxon>
        <taxon>Pseudomonadati</taxon>
        <taxon>Bacteroidota</taxon>
        <taxon>Bacteroidia</taxon>
        <taxon>Marinilabiliales</taxon>
        <taxon>Prolixibacteraceae</taxon>
        <taxon>Mariniphaga</taxon>
    </lineage>
</organism>
<name>A0A831LM22_9BACT</name>
<dbReference type="Pfam" id="PF04246">
    <property type="entry name" value="RseC_MucC"/>
    <property type="match status" value="1"/>
</dbReference>
<keyword evidence="1" id="KW-0812">Transmembrane</keyword>
<evidence type="ECO:0000313" key="2">
    <source>
        <dbReference type="EMBL" id="HDR49998.1"/>
    </source>
</evidence>
<keyword evidence="1" id="KW-1133">Transmembrane helix</keyword>
<feature type="transmembrane region" description="Helical" evidence="1">
    <location>
        <begin position="100"/>
        <end position="119"/>
    </location>
</feature>
<comment type="caution">
    <text evidence="2">The sequence shown here is derived from an EMBL/GenBank/DDBJ whole genome shotgun (WGS) entry which is preliminary data.</text>
</comment>
<protein>
    <submittedName>
        <fullName evidence="2">Fis family transcriptional regulator</fullName>
    </submittedName>
</protein>
<keyword evidence="1" id="KW-0472">Membrane</keyword>
<sequence length="130" mass="14620">MIRHKALVKKVDGDTLTVTITNQSACAACHAKGVCTVADFQQKEIEITPIQSSYEPGQQVTVLFRESAGFTALFYGYILPFLLVLLTLIVIFPLTNNELLSGLLALAILIPYYTTLYFFRHNLKKVFKFE</sequence>
<dbReference type="Proteomes" id="UP000886047">
    <property type="component" value="Unassembled WGS sequence"/>
</dbReference>
<dbReference type="AlphaFoldDB" id="A0A831LM22"/>
<gene>
    <name evidence="2" type="ORF">ENN90_00030</name>
</gene>